<dbReference type="Pfam" id="PF00395">
    <property type="entry name" value="SLH"/>
    <property type="match status" value="2"/>
</dbReference>
<dbReference type="RefSeq" id="WP_169278508.1">
    <property type="nucleotide sequence ID" value="NZ_CP051680.1"/>
</dbReference>
<dbReference type="GO" id="GO:0016787">
    <property type="term" value="F:hydrolase activity"/>
    <property type="evidence" value="ECO:0007669"/>
    <property type="project" value="UniProtKB-KW"/>
</dbReference>
<protein>
    <submittedName>
        <fullName evidence="3">Serine hydrolase</fullName>
    </submittedName>
</protein>
<dbReference type="InterPro" id="IPR012338">
    <property type="entry name" value="Beta-lactam/transpept-like"/>
</dbReference>
<dbReference type="InterPro" id="IPR001119">
    <property type="entry name" value="SLH_dom"/>
</dbReference>
<dbReference type="InterPro" id="IPR001466">
    <property type="entry name" value="Beta-lactam-related"/>
</dbReference>
<dbReference type="Gene3D" id="3.40.710.10">
    <property type="entry name" value="DD-peptidase/beta-lactamase superfamily"/>
    <property type="match status" value="1"/>
</dbReference>
<evidence type="ECO:0000313" key="4">
    <source>
        <dbReference type="Proteomes" id="UP000502248"/>
    </source>
</evidence>
<sequence>MKKFAILTLATTLLFPSTSLTALAAAPKANPSVGTLDKADVKTFAQQFFQQKEVQDQLAGAVLVVVKDGEVLLNEGFGYADIAAKKPVDADKTLFRLASVSKLFTSAAVMQLAESGKLDLDDDVNAYLPDLKIPNETGFPLTLKHLMTHTSGFDNGDTTDSGKLSTLSEFLKESVPTIVRKPGETFRYDNYGFTLQGYIVEKVSGLPFQEYMAQKMFKPLGMNNSSFIFTEKVKKAIATPYDSTHKPTQHIANVPDSAPEGGMFSTGADMAKFLLAMLNGGQAGNERILADASVKEMEKRSVTIHPDIPGVGYAFESNYPKDYNGYAVVEKGGDLPGFHSNLWLLPEQNTGMFLALNSDKGNLRMPFFEQFMSRYFPETGDGPTLLDPMPTQQQLMRFEGLYRHIRTPALLSRISASDGALIVEDIFGKHVLRQAGDLLFYDEEGTPAGFKLDADGNVAYFSYNLTDSWSEKLPKPPKFNDVADDHPYAKYIYDLVQMGAIKAGTDRFEPSKPVTRGQFIAQIMPLAGFQLSTQPSSFIDLKGSPYEAVIQTAFEFGVVQGNPGGTFGPEQPLTREQAATFVWRLAKIGLGAAPVQADLAGPVSYWASEGVQYVVGRQLYGPDVKHSTGPVDYRPKENMLNEEAAALIYLLLQKLL</sequence>
<gene>
    <name evidence="3" type="ORF">HH215_02770</name>
</gene>
<dbReference type="InterPro" id="IPR050491">
    <property type="entry name" value="AmpC-like"/>
</dbReference>
<feature type="signal peptide" evidence="1">
    <location>
        <begin position="1"/>
        <end position="24"/>
    </location>
</feature>
<dbReference type="AlphaFoldDB" id="A0A7Z2ZJH7"/>
<proteinExistence type="predicted"/>
<dbReference type="PANTHER" id="PTHR46825">
    <property type="entry name" value="D-ALANYL-D-ALANINE-CARBOXYPEPTIDASE/ENDOPEPTIDASE AMPH"/>
    <property type="match status" value="1"/>
</dbReference>
<reference evidence="3 4" key="1">
    <citation type="submission" date="2020-04" db="EMBL/GenBank/DDBJ databases">
        <title>Genome sequencing of novel species.</title>
        <authorList>
            <person name="Heo J."/>
            <person name="Kim S.-J."/>
            <person name="Kim J.-S."/>
            <person name="Hong S.-B."/>
            <person name="Kwon S.-W."/>
        </authorList>
    </citation>
    <scope>NUCLEOTIDE SEQUENCE [LARGE SCALE GENOMIC DNA]</scope>
    <source>
        <strain evidence="3 4">MFER-1</strain>
    </source>
</reference>
<dbReference type="PANTHER" id="PTHR46825:SF9">
    <property type="entry name" value="BETA-LACTAMASE-RELATED DOMAIN-CONTAINING PROTEIN"/>
    <property type="match status" value="1"/>
</dbReference>
<keyword evidence="3" id="KW-0378">Hydrolase</keyword>
<dbReference type="Pfam" id="PF00144">
    <property type="entry name" value="Beta-lactamase"/>
    <property type="match status" value="1"/>
</dbReference>
<accession>A0A7Z2ZJH7</accession>
<keyword evidence="4" id="KW-1185">Reference proteome</keyword>
<dbReference type="SUPFAM" id="SSF56601">
    <property type="entry name" value="beta-lactamase/transpeptidase-like"/>
    <property type="match status" value="1"/>
</dbReference>
<dbReference type="EMBL" id="CP051680">
    <property type="protein sequence ID" value="QJD82206.1"/>
    <property type="molecule type" value="Genomic_DNA"/>
</dbReference>
<keyword evidence="1" id="KW-0732">Signal</keyword>
<evidence type="ECO:0000256" key="1">
    <source>
        <dbReference type="SAM" id="SignalP"/>
    </source>
</evidence>
<feature type="domain" description="SLH" evidence="2">
    <location>
        <begin position="475"/>
        <end position="532"/>
    </location>
</feature>
<evidence type="ECO:0000259" key="2">
    <source>
        <dbReference type="PROSITE" id="PS51272"/>
    </source>
</evidence>
<dbReference type="PROSITE" id="PS51272">
    <property type="entry name" value="SLH"/>
    <property type="match status" value="2"/>
</dbReference>
<dbReference type="KEGG" id="cheb:HH215_02770"/>
<organism evidence="3 4">
    <name type="scientific">Cohnella herbarum</name>
    <dbReference type="NCBI Taxonomy" id="2728023"/>
    <lineage>
        <taxon>Bacteria</taxon>
        <taxon>Bacillati</taxon>
        <taxon>Bacillota</taxon>
        <taxon>Bacilli</taxon>
        <taxon>Bacillales</taxon>
        <taxon>Paenibacillaceae</taxon>
        <taxon>Cohnella</taxon>
    </lineage>
</organism>
<feature type="domain" description="SLH" evidence="2">
    <location>
        <begin position="533"/>
        <end position="596"/>
    </location>
</feature>
<feature type="chain" id="PRO_5031286170" evidence="1">
    <location>
        <begin position="25"/>
        <end position="656"/>
    </location>
</feature>
<evidence type="ECO:0000313" key="3">
    <source>
        <dbReference type="EMBL" id="QJD82206.1"/>
    </source>
</evidence>
<dbReference type="Proteomes" id="UP000502248">
    <property type="component" value="Chromosome"/>
</dbReference>
<name>A0A7Z2ZJH7_9BACL</name>